<feature type="region of interest" description="Disordered" evidence="3">
    <location>
        <begin position="1"/>
        <end position="20"/>
    </location>
</feature>
<protein>
    <recommendedName>
        <fullName evidence="2">Repressor of RNA polymerase III transcription MAF1 homolog</fullName>
    </recommendedName>
</protein>
<dbReference type="InterPro" id="IPR038564">
    <property type="entry name" value="Maf1_sf"/>
</dbReference>
<dbReference type="PANTHER" id="PTHR22504">
    <property type="entry name" value="REPRESSOR OF RNA POLYMERASE III TRANSCRIPTION MAF1"/>
    <property type="match status" value="1"/>
</dbReference>
<feature type="region of interest" description="Disordered" evidence="3">
    <location>
        <begin position="270"/>
        <end position="326"/>
    </location>
</feature>
<name>A0A8C6EB72_MOSMO</name>
<feature type="compositionally biased region" description="Acidic residues" evidence="3">
    <location>
        <begin position="276"/>
        <end position="292"/>
    </location>
</feature>
<accession>A0A8C6EB72</accession>
<dbReference type="PANTHER" id="PTHR22504:SF0">
    <property type="entry name" value="REPRESSOR OF RNA POLYMERASE III TRANSCRIPTION MAF1 HOMOLOG"/>
    <property type="match status" value="1"/>
</dbReference>
<evidence type="ECO:0000313" key="4">
    <source>
        <dbReference type="Ensembl" id="ENSMMSP00000027180.1"/>
    </source>
</evidence>
<organism evidence="4 5">
    <name type="scientific">Moschus moschiferus</name>
    <name type="common">Siberian musk deer</name>
    <name type="synonym">Moschus sibiricus</name>
    <dbReference type="NCBI Taxonomy" id="68415"/>
    <lineage>
        <taxon>Eukaryota</taxon>
        <taxon>Metazoa</taxon>
        <taxon>Chordata</taxon>
        <taxon>Craniata</taxon>
        <taxon>Vertebrata</taxon>
        <taxon>Euteleostomi</taxon>
        <taxon>Mammalia</taxon>
        <taxon>Eutheria</taxon>
        <taxon>Laurasiatheria</taxon>
        <taxon>Artiodactyla</taxon>
        <taxon>Ruminantia</taxon>
        <taxon>Pecora</taxon>
        <taxon>Moschidae</taxon>
        <taxon>Moschus</taxon>
    </lineage>
</organism>
<sequence length="417" mass="44567">MPSPMTVRAPGSGGSSGPFRRVGPDLADACCCPAPGGRGRSLSCSGPLWRSADRSVAIVGRRAGARLCRGGSLQGPAGPGVTGRRRGASSPGYSAARAEAAAPPPVLEEPAPLEAHSAFSAAPTPIDLTLPSLARPDRARRKQAALAPGAQTPPQGHEAAGELQLRGHQLAADRGDRRCTHHWQVVNAVNCSLFSAVREDFKALKPQLWNAVDEEICLAECDIYSYNPDLDSDPFGEDGSLWSFNYFFYNKRLKRIVFFSCRSISGSTYTPSEAGNELDMELGEEEEEEEESGGGGSEGGPEETGTMEEDRCETAPTASLHGQGRAPSAWAPGYGLLKAHCTQPFVQGPSDLYVKRRNRGPSFTQLRTRPGPTHLRAQVPALPQHQPTPGHACLALGSSLWPSTHPHRQLLPTLWLD</sequence>
<dbReference type="Pfam" id="PF09174">
    <property type="entry name" value="Maf1"/>
    <property type="match status" value="1"/>
</dbReference>
<keyword evidence="5" id="KW-1185">Reference proteome</keyword>
<dbReference type="Proteomes" id="UP000694544">
    <property type="component" value="Unplaced"/>
</dbReference>
<dbReference type="GeneTree" id="ENSGT00390000006896"/>
<evidence type="ECO:0000256" key="1">
    <source>
        <dbReference type="ARBA" id="ARBA00006231"/>
    </source>
</evidence>
<dbReference type="InterPro" id="IPR015257">
    <property type="entry name" value="Maf1"/>
</dbReference>
<evidence type="ECO:0000313" key="5">
    <source>
        <dbReference type="Proteomes" id="UP000694544"/>
    </source>
</evidence>
<comment type="similarity">
    <text evidence="1">Belongs to the MAF1 family.</text>
</comment>
<reference evidence="4" key="2">
    <citation type="submission" date="2025-09" db="UniProtKB">
        <authorList>
            <consortium name="Ensembl"/>
        </authorList>
    </citation>
    <scope>IDENTIFICATION</scope>
</reference>
<reference evidence="4" key="1">
    <citation type="submission" date="2025-08" db="UniProtKB">
        <authorList>
            <consortium name="Ensembl"/>
        </authorList>
    </citation>
    <scope>IDENTIFICATION</scope>
</reference>
<evidence type="ECO:0000256" key="2">
    <source>
        <dbReference type="ARBA" id="ARBA00020829"/>
    </source>
</evidence>
<proteinExistence type="inferred from homology"/>
<dbReference type="GO" id="GO:0000994">
    <property type="term" value="F:RNA polymerase III core binding"/>
    <property type="evidence" value="ECO:0007669"/>
    <property type="project" value="TreeGrafter"/>
</dbReference>
<evidence type="ECO:0000256" key="3">
    <source>
        <dbReference type="SAM" id="MobiDB-lite"/>
    </source>
</evidence>
<feature type="region of interest" description="Disordered" evidence="3">
    <location>
        <begin position="69"/>
        <end position="108"/>
    </location>
</feature>
<dbReference type="Ensembl" id="ENSMMST00000029967.1">
    <property type="protein sequence ID" value="ENSMMSP00000027180.1"/>
    <property type="gene ID" value="ENSMMSG00000020394.1"/>
</dbReference>
<dbReference type="Gene3D" id="3.40.1000.50">
    <property type="entry name" value="Repressor of RNA polymerase III transcription Maf1"/>
    <property type="match status" value="1"/>
</dbReference>
<dbReference type="GO" id="GO:0005634">
    <property type="term" value="C:nucleus"/>
    <property type="evidence" value="ECO:0007669"/>
    <property type="project" value="TreeGrafter"/>
</dbReference>
<dbReference type="GO" id="GO:0016480">
    <property type="term" value="P:negative regulation of transcription by RNA polymerase III"/>
    <property type="evidence" value="ECO:0007669"/>
    <property type="project" value="InterPro"/>
</dbReference>
<feature type="region of interest" description="Disordered" evidence="3">
    <location>
        <begin position="137"/>
        <end position="161"/>
    </location>
</feature>
<dbReference type="AlphaFoldDB" id="A0A8C6EB72"/>